<dbReference type="Proteomes" id="UP001152320">
    <property type="component" value="Chromosome 6"/>
</dbReference>
<evidence type="ECO:0000313" key="7">
    <source>
        <dbReference type="Proteomes" id="UP001152320"/>
    </source>
</evidence>
<dbReference type="PANTHER" id="PTHR10252">
    <property type="entry name" value="HISTONE-LIKE TRANSCRIPTION FACTOR CCAAT-RELATED"/>
    <property type="match status" value="1"/>
</dbReference>
<keyword evidence="4" id="KW-1133">Transmembrane helix</keyword>
<gene>
    <name evidence="6" type="ORF">HOLleu_13836</name>
</gene>
<dbReference type="AlphaFoldDB" id="A0A9Q1C5N5"/>
<evidence type="ECO:0000313" key="6">
    <source>
        <dbReference type="EMBL" id="KAJ8039738.1"/>
    </source>
</evidence>
<accession>A0A9Q1C5N5</accession>
<evidence type="ECO:0000256" key="2">
    <source>
        <dbReference type="ARBA" id="ARBA00023242"/>
    </source>
</evidence>
<dbReference type="GO" id="GO:0008622">
    <property type="term" value="C:epsilon DNA polymerase complex"/>
    <property type="evidence" value="ECO:0007669"/>
    <property type="project" value="TreeGrafter"/>
</dbReference>
<keyword evidence="7" id="KW-1185">Reference proteome</keyword>
<dbReference type="PANTHER" id="PTHR10252:SF79">
    <property type="entry name" value="DNA POLYMERASE EPSILON SUBUNIT 4"/>
    <property type="match status" value="1"/>
</dbReference>
<protein>
    <submittedName>
        <fullName evidence="6">DNA polymerase epsilon subunit 4</fullName>
    </submittedName>
</protein>
<feature type="region of interest" description="Disordered" evidence="3">
    <location>
        <begin position="1"/>
        <end position="32"/>
    </location>
</feature>
<dbReference type="InterPro" id="IPR003958">
    <property type="entry name" value="CBFA_NFYB_domain"/>
</dbReference>
<dbReference type="SUPFAM" id="SSF47113">
    <property type="entry name" value="Histone-fold"/>
    <property type="match status" value="1"/>
</dbReference>
<dbReference type="EMBL" id="JAIZAY010000006">
    <property type="protein sequence ID" value="KAJ8039738.1"/>
    <property type="molecule type" value="Genomic_DNA"/>
</dbReference>
<comment type="caution">
    <text evidence="6">The sequence shown here is derived from an EMBL/GenBank/DDBJ whole genome shotgun (WGS) entry which is preliminary data.</text>
</comment>
<dbReference type="InterPro" id="IPR009072">
    <property type="entry name" value="Histone-fold"/>
</dbReference>
<feature type="transmembrane region" description="Helical" evidence="4">
    <location>
        <begin position="92"/>
        <end position="112"/>
    </location>
</feature>
<dbReference type="OrthoDB" id="636685at2759"/>
<sequence>MAANMSRESQEEGETQIMAEKDQTAAKNEKSSKFPLSRIKVIMKTDPDMTLASQESVFLIAKAVELFLDDLTKSAYEYTARNKKKTLKKQDIVVHVVTALCSNVSLFQSLYIQASLMKISVWSQEMRLHS</sequence>
<dbReference type="Gene3D" id="1.10.20.10">
    <property type="entry name" value="Histone, subunit A"/>
    <property type="match status" value="1"/>
</dbReference>
<dbReference type="CDD" id="cd22929">
    <property type="entry name" value="HFD_POLE4-like"/>
    <property type="match status" value="1"/>
</dbReference>
<evidence type="ECO:0000256" key="3">
    <source>
        <dbReference type="SAM" id="MobiDB-lite"/>
    </source>
</evidence>
<dbReference type="InterPro" id="IPR050568">
    <property type="entry name" value="Transcr_DNA_Rep_Reg"/>
</dbReference>
<reference evidence="6" key="1">
    <citation type="submission" date="2021-10" db="EMBL/GenBank/DDBJ databases">
        <title>Tropical sea cucumber genome reveals ecological adaptation and Cuvierian tubules defense mechanism.</title>
        <authorList>
            <person name="Chen T."/>
        </authorList>
    </citation>
    <scope>NUCLEOTIDE SEQUENCE</scope>
    <source>
        <strain evidence="6">Nanhai2018</strain>
        <tissue evidence="6">Muscle</tissue>
    </source>
</reference>
<evidence type="ECO:0000259" key="5">
    <source>
        <dbReference type="Pfam" id="PF00808"/>
    </source>
</evidence>
<comment type="subcellular location">
    <subcellularLocation>
        <location evidence="1">Nucleus</location>
    </subcellularLocation>
</comment>
<keyword evidence="4" id="KW-0472">Membrane</keyword>
<feature type="compositionally biased region" description="Basic and acidic residues" evidence="3">
    <location>
        <begin position="19"/>
        <end position="32"/>
    </location>
</feature>
<dbReference type="GO" id="GO:0046982">
    <property type="term" value="F:protein heterodimerization activity"/>
    <property type="evidence" value="ECO:0007669"/>
    <property type="project" value="InterPro"/>
</dbReference>
<organism evidence="6 7">
    <name type="scientific">Holothuria leucospilota</name>
    <name type="common">Black long sea cucumber</name>
    <name type="synonym">Mertensiothuria leucospilota</name>
    <dbReference type="NCBI Taxonomy" id="206669"/>
    <lineage>
        <taxon>Eukaryota</taxon>
        <taxon>Metazoa</taxon>
        <taxon>Echinodermata</taxon>
        <taxon>Eleutherozoa</taxon>
        <taxon>Echinozoa</taxon>
        <taxon>Holothuroidea</taxon>
        <taxon>Aspidochirotacea</taxon>
        <taxon>Aspidochirotida</taxon>
        <taxon>Holothuriidae</taxon>
        <taxon>Holothuria</taxon>
    </lineage>
</organism>
<proteinExistence type="predicted"/>
<keyword evidence="2" id="KW-0539">Nucleus</keyword>
<name>A0A9Q1C5N5_HOLLE</name>
<evidence type="ECO:0000256" key="1">
    <source>
        <dbReference type="ARBA" id="ARBA00004123"/>
    </source>
</evidence>
<evidence type="ECO:0000256" key="4">
    <source>
        <dbReference type="SAM" id="Phobius"/>
    </source>
</evidence>
<feature type="domain" description="Transcription factor CBF/NF-Y/archaeal histone" evidence="5">
    <location>
        <begin position="33"/>
        <end position="92"/>
    </location>
</feature>
<dbReference type="Pfam" id="PF00808">
    <property type="entry name" value="CBFD_NFYB_HMF"/>
    <property type="match status" value="1"/>
</dbReference>
<keyword evidence="4" id="KW-0812">Transmembrane</keyword>
<dbReference type="GO" id="GO:0006261">
    <property type="term" value="P:DNA-templated DNA replication"/>
    <property type="evidence" value="ECO:0007669"/>
    <property type="project" value="TreeGrafter"/>
</dbReference>